<evidence type="ECO:0000313" key="2">
    <source>
        <dbReference type="EMBL" id="GGI00534.1"/>
    </source>
</evidence>
<evidence type="ECO:0000313" key="3">
    <source>
        <dbReference type="EMBL" id="NHK29027.1"/>
    </source>
</evidence>
<feature type="transmembrane region" description="Helical" evidence="1">
    <location>
        <begin position="82"/>
        <end position="104"/>
    </location>
</feature>
<protein>
    <submittedName>
        <fullName evidence="2">Uncharacterized protein</fullName>
    </submittedName>
</protein>
<sequence length="138" mass="14448">MTTDNDTRAFLPLALGAGLIIAVIMAVAIAKETGWLDGGVAKRLIGVSIAAMLVLMGNYMPKAGFLHLFMDAPRKSLARADLMVGRILCLAGVVIMGVWAFAAIENAPLGAALIGLAAFFLALASWLMLKPTHSGEKP</sequence>
<organism evidence="2 4">
    <name type="scientific">Aquisalinus luteolus</name>
    <dbReference type="NCBI Taxonomy" id="1566827"/>
    <lineage>
        <taxon>Bacteria</taxon>
        <taxon>Pseudomonadati</taxon>
        <taxon>Pseudomonadota</taxon>
        <taxon>Alphaproteobacteria</taxon>
        <taxon>Parvularculales</taxon>
        <taxon>Parvularculaceae</taxon>
        <taxon>Aquisalinus</taxon>
    </lineage>
</organism>
<evidence type="ECO:0000256" key="1">
    <source>
        <dbReference type="SAM" id="Phobius"/>
    </source>
</evidence>
<accession>A0A8J3ERR6</accession>
<reference evidence="2" key="3">
    <citation type="submission" date="2020-09" db="EMBL/GenBank/DDBJ databases">
        <authorList>
            <person name="Sun Q."/>
            <person name="Zhou Y."/>
        </authorList>
    </citation>
    <scope>NUCLEOTIDE SEQUENCE</scope>
    <source>
        <strain evidence="2">CGMCC 1.14984</strain>
    </source>
</reference>
<comment type="caution">
    <text evidence="2">The sequence shown here is derived from an EMBL/GenBank/DDBJ whole genome shotgun (WGS) entry which is preliminary data.</text>
</comment>
<evidence type="ECO:0000313" key="5">
    <source>
        <dbReference type="Proteomes" id="UP000818603"/>
    </source>
</evidence>
<feature type="transmembrane region" description="Helical" evidence="1">
    <location>
        <begin position="41"/>
        <end position="61"/>
    </location>
</feature>
<evidence type="ECO:0000313" key="4">
    <source>
        <dbReference type="Proteomes" id="UP000621856"/>
    </source>
</evidence>
<dbReference type="Proteomes" id="UP000818603">
    <property type="component" value="Unassembled WGS sequence"/>
</dbReference>
<feature type="transmembrane region" description="Helical" evidence="1">
    <location>
        <begin position="9"/>
        <end position="29"/>
    </location>
</feature>
<gene>
    <name evidence="3" type="ORF">FF098_013975</name>
    <name evidence="2" type="ORF">GCM10011355_29050</name>
</gene>
<feature type="transmembrane region" description="Helical" evidence="1">
    <location>
        <begin position="110"/>
        <end position="129"/>
    </location>
</feature>
<dbReference type="AlphaFoldDB" id="A0A8J3ERR6"/>
<dbReference type="EMBL" id="VCJR02000003">
    <property type="protein sequence ID" value="NHK29027.1"/>
    <property type="molecule type" value="Genomic_DNA"/>
</dbReference>
<dbReference type="EMBL" id="BMGZ01000003">
    <property type="protein sequence ID" value="GGI00534.1"/>
    <property type="molecule type" value="Genomic_DNA"/>
</dbReference>
<keyword evidence="1" id="KW-0472">Membrane</keyword>
<reference evidence="2" key="1">
    <citation type="journal article" date="2014" name="Int. J. Syst. Evol. Microbiol.">
        <title>Complete genome sequence of Corynebacterium casei LMG S-19264T (=DSM 44701T), isolated from a smear-ripened cheese.</title>
        <authorList>
            <consortium name="US DOE Joint Genome Institute (JGI-PGF)"/>
            <person name="Walter F."/>
            <person name="Albersmeier A."/>
            <person name="Kalinowski J."/>
            <person name="Ruckert C."/>
        </authorList>
    </citation>
    <scope>NUCLEOTIDE SEQUENCE</scope>
    <source>
        <strain evidence="2">CGMCC 1.14984</strain>
    </source>
</reference>
<keyword evidence="5" id="KW-1185">Reference proteome</keyword>
<keyword evidence="1" id="KW-0812">Transmembrane</keyword>
<dbReference type="RefSeq" id="WP_155141656.1">
    <property type="nucleotide sequence ID" value="NZ_BMGZ01000003.1"/>
</dbReference>
<proteinExistence type="predicted"/>
<keyword evidence="1" id="KW-1133">Transmembrane helix</keyword>
<dbReference type="Proteomes" id="UP000621856">
    <property type="component" value="Unassembled WGS sequence"/>
</dbReference>
<reference evidence="3 5" key="2">
    <citation type="submission" date="2020-02" db="EMBL/GenBank/DDBJ databases">
        <title>Genome sequence of Parvularcula flava strain NH6-79.</title>
        <authorList>
            <person name="Abdul Karim M.H."/>
            <person name="Lam M.Q."/>
            <person name="Chen S.J."/>
            <person name="Yahya A."/>
            <person name="Shahir S."/>
            <person name="Shamsir M.S."/>
            <person name="Chong C.S."/>
        </authorList>
    </citation>
    <scope>NUCLEOTIDE SEQUENCE [LARGE SCALE GENOMIC DNA]</scope>
    <source>
        <strain evidence="3 5">NH6-79</strain>
    </source>
</reference>
<name>A0A8J3ERR6_9PROT</name>